<comment type="caution">
    <text evidence="2">The sequence shown here is derived from an EMBL/GenBank/DDBJ whole genome shotgun (WGS) entry which is preliminary data.</text>
</comment>
<evidence type="ECO:0000313" key="3">
    <source>
        <dbReference type="Proteomes" id="UP001396334"/>
    </source>
</evidence>
<organism evidence="2 3">
    <name type="scientific">Hibiscus sabdariffa</name>
    <name type="common">roselle</name>
    <dbReference type="NCBI Taxonomy" id="183260"/>
    <lineage>
        <taxon>Eukaryota</taxon>
        <taxon>Viridiplantae</taxon>
        <taxon>Streptophyta</taxon>
        <taxon>Embryophyta</taxon>
        <taxon>Tracheophyta</taxon>
        <taxon>Spermatophyta</taxon>
        <taxon>Magnoliopsida</taxon>
        <taxon>eudicotyledons</taxon>
        <taxon>Gunneridae</taxon>
        <taxon>Pentapetalae</taxon>
        <taxon>rosids</taxon>
        <taxon>malvids</taxon>
        <taxon>Malvales</taxon>
        <taxon>Malvaceae</taxon>
        <taxon>Malvoideae</taxon>
        <taxon>Hibiscus</taxon>
    </lineage>
</organism>
<feature type="region of interest" description="Disordered" evidence="1">
    <location>
        <begin position="31"/>
        <end position="67"/>
    </location>
</feature>
<keyword evidence="3" id="KW-1185">Reference proteome</keyword>
<evidence type="ECO:0000256" key="1">
    <source>
        <dbReference type="SAM" id="MobiDB-lite"/>
    </source>
</evidence>
<reference evidence="2 3" key="1">
    <citation type="journal article" date="2024" name="G3 (Bethesda)">
        <title>Genome assembly of Hibiscus sabdariffa L. provides insights into metabolisms of medicinal natural products.</title>
        <authorList>
            <person name="Kim T."/>
        </authorList>
    </citation>
    <scope>NUCLEOTIDE SEQUENCE [LARGE SCALE GENOMIC DNA]</scope>
    <source>
        <strain evidence="2">TK-2024</strain>
        <tissue evidence="2">Old leaves</tissue>
    </source>
</reference>
<gene>
    <name evidence="2" type="ORF">V6N11_016585</name>
</gene>
<proteinExistence type="predicted"/>
<protein>
    <submittedName>
        <fullName evidence="2">Uncharacterized protein</fullName>
    </submittedName>
</protein>
<feature type="region of interest" description="Disordered" evidence="1">
    <location>
        <begin position="133"/>
        <end position="152"/>
    </location>
</feature>
<feature type="compositionally biased region" description="Polar residues" evidence="1">
    <location>
        <begin position="140"/>
        <end position="152"/>
    </location>
</feature>
<feature type="compositionally biased region" description="Polar residues" evidence="1">
    <location>
        <begin position="41"/>
        <end position="65"/>
    </location>
</feature>
<sequence>MVADFERCACRTGPPRGGEVDPYMVADQRQELATSRWRGGPNTSRPAQASQASLPTNFSTDQATSRWRGATGTVQNGLFPKLFGSQPYNANYFRELAHRANFALGTAQPAQFNLGLLNKADVEAQLLRRQVRQQRRRDNGSSNISLNRSELTVEQNKNMDKAYQCQINEEIR</sequence>
<name>A0ABR2TVL5_9ROSI</name>
<dbReference type="EMBL" id="JBBPBN010000004">
    <property type="protein sequence ID" value="KAK9041485.1"/>
    <property type="molecule type" value="Genomic_DNA"/>
</dbReference>
<evidence type="ECO:0000313" key="2">
    <source>
        <dbReference type="EMBL" id="KAK9041485.1"/>
    </source>
</evidence>
<dbReference type="Proteomes" id="UP001396334">
    <property type="component" value="Unassembled WGS sequence"/>
</dbReference>
<accession>A0ABR2TVL5</accession>